<evidence type="ECO:0000256" key="3">
    <source>
        <dbReference type="ARBA" id="ARBA00022448"/>
    </source>
</evidence>
<evidence type="ECO:0000256" key="10">
    <source>
        <dbReference type="ARBA" id="ARBA00046271"/>
    </source>
</evidence>
<reference evidence="14 15" key="1">
    <citation type="submission" date="2015-07" db="EMBL/GenBank/DDBJ databases">
        <authorList>
            <person name="Cajimat M.N.B."/>
            <person name="Milazzo M.L."/>
            <person name="Fulhorst C.F."/>
        </authorList>
    </citation>
    <scope>NUCLEOTIDE SEQUENCE [LARGE SCALE GENOMIC DNA]</scope>
    <source>
        <strain evidence="14">Single colony</strain>
    </source>
</reference>
<keyword evidence="5" id="KW-0811">Translocation</keyword>
<dbReference type="Proteomes" id="UP000199069">
    <property type="component" value="Unassembled WGS sequence"/>
</dbReference>
<keyword evidence="6" id="KW-0472">Membrane</keyword>
<dbReference type="InterPro" id="IPR025655">
    <property type="entry name" value="PEX14"/>
</dbReference>
<dbReference type="PANTHER" id="PTHR23058:SF0">
    <property type="entry name" value="PEROXISOMAL MEMBRANE PROTEIN PEX14"/>
    <property type="match status" value="1"/>
</dbReference>
<feature type="region of interest" description="Disordered" evidence="12">
    <location>
        <begin position="362"/>
        <end position="399"/>
    </location>
</feature>
<feature type="region of interest" description="Disordered" evidence="12">
    <location>
        <begin position="1606"/>
        <end position="1726"/>
    </location>
</feature>
<feature type="region of interest" description="Disordered" evidence="12">
    <location>
        <begin position="1078"/>
        <end position="1100"/>
    </location>
</feature>
<keyword evidence="7" id="KW-0576">Peroxisome</keyword>
<keyword evidence="3" id="KW-0813">Transport</keyword>
<dbReference type="EMBL" id="CWKI01000013">
    <property type="protein sequence ID" value="CTR10524.1"/>
    <property type="molecule type" value="Genomic_DNA"/>
</dbReference>
<proteinExistence type="inferred from homology"/>
<feature type="compositionally biased region" description="Low complexity" evidence="12">
    <location>
        <begin position="1618"/>
        <end position="1637"/>
    </location>
</feature>
<keyword evidence="15" id="KW-1185">Reference proteome</keyword>
<feature type="compositionally biased region" description="Low complexity" evidence="12">
    <location>
        <begin position="1080"/>
        <end position="1100"/>
    </location>
</feature>
<dbReference type="GO" id="GO:0005778">
    <property type="term" value="C:peroxisomal membrane"/>
    <property type="evidence" value="ECO:0007669"/>
    <property type="project" value="UniProtKB-SubCell"/>
</dbReference>
<feature type="region of interest" description="Disordered" evidence="12">
    <location>
        <begin position="743"/>
        <end position="770"/>
    </location>
</feature>
<feature type="coiled-coil region" evidence="11">
    <location>
        <begin position="1498"/>
        <end position="1560"/>
    </location>
</feature>
<protein>
    <recommendedName>
        <fullName evidence="8">Peroxisomal membrane protein PEX14</fullName>
    </recommendedName>
    <alternativeName>
        <fullName evidence="9">Peroxin-14</fullName>
    </alternativeName>
</protein>
<dbReference type="GO" id="GO:0016560">
    <property type="term" value="P:protein import into peroxisome matrix, docking"/>
    <property type="evidence" value="ECO:0007669"/>
    <property type="project" value="InterPro"/>
</dbReference>
<dbReference type="PANTHER" id="PTHR23058">
    <property type="entry name" value="PEROXISOMAL MEMBRANE PROTEIN PEX14"/>
    <property type="match status" value="1"/>
</dbReference>
<dbReference type="InterPro" id="IPR036388">
    <property type="entry name" value="WH-like_DNA-bd_sf"/>
</dbReference>
<evidence type="ECO:0000313" key="14">
    <source>
        <dbReference type="EMBL" id="CTR10524.1"/>
    </source>
</evidence>
<feature type="compositionally biased region" description="Pro residues" evidence="12">
    <location>
        <begin position="478"/>
        <end position="487"/>
    </location>
</feature>
<keyword evidence="11" id="KW-0175">Coiled coil</keyword>
<evidence type="ECO:0000313" key="15">
    <source>
        <dbReference type="Proteomes" id="UP000199069"/>
    </source>
</evidence>
<feature type="compositionally biased region" description="Pro residues" evidence="12">
    <location>
        <begin position="494"/>
        <end position="514"/>
    </location>
</feature>
<dbReference type="STRING" id="5286.A0A0K3CLI4"/>
<feature type="compositionally biased region" description="Low complexity" evidence="12">
    <location>
        <begin position="1654"/>
        <end position="1676"/>
    </location>
</feature>
<feature type="compositionally biased region" description="Basic and acidic residues" evidence="12">
    <location>
        <begin position="1699"/>
        <end position="1726"/>
    </location>
</feature>
<dbReference type="InterPro" id="IPR043141">
    <property type="entry name" value="Ribosomal_uL10-like_sf"/>
</dbReference>
<dbReference type="Pfam" id="PF04695">
    <property type="entry name" value="Pex14_N"/>
    <property type="match status" value="1"/>
</dbReference>
<evidence type="ECO:0000256" key="5">
    <source>
        <dbReference type="ARBA" id="ARBA00023010"/>
    </source>
</evidence>
<evidence type="ECO:0000256" key="4">
    <source>
        <dbReference type="ARBA" id="ARBA00022927"/>
    </source>
</evidence>
<dbReference type="GO" id="GO:1990429">
    <property type="term" value="C:peroxisomal importomer complex"/>
    <property type="evidence" value="ECO:0007669"/>
    <property type="project" value="TreeGrafter"/>
</dbReference>
<evidence type="ECO:0000256" key="1">
    <source>
        <dbReference type="ARBA" id="ARBA00005443"/>
    </source>
</evidence>
<feature type="region of interest" description="Disordered" evidence="12">
    <location>
        <begin position="421"/>
        <end position="519"/>
    </location>
</feature>
<feature type="compositionally biased region" description="Basic residues" evidence="12">
    <location>
        <begin position="458"/>
        <end position="473"/>
    </location>
</feature>
<dbReference type="Gene3D" id="1.10.10.10">
    <property type="entry name" value="Winged helix-like DNA-binding domain superfamily/Winged helix DNA-binding domain"/>
    <property type="match status" value="1"/>
</dbReference>
<dbReference type="GO" id="GO:0005102">
    <property type="term" value="F:signaling receptor binding"/>
    <property type="evidence" value="ECO:0007669"/>
    <property type="project" value="TreeGrafter"/>
</dbReference>
<dbReference type="InterPro" id="IPR006785">
    <property type="entry name" value="Pex14_N"/>
</dbReference>
<keyword evidence="4" id="KW-0653">Protein transport</keyword>
<feature type="compositionally biased region" description="Low complexity" evidence="12">
    <location>
        <begin position="389"/>
        <end position="399"/>
    </location>
</feature>
<comment type="similarity">
    <text evidence="1">Belongs to the peroxin-14 family.</text>
</comment>
<evidence type="ECO:0000259" key="13">
    <source>
        <dbReference type="Pfam" id="PF04695"/>
    </source>
</evidence>
<feature type="domain" description="Peroxisome membrane anchor protein Pex14p N-terminal" evidence="13">
    <location>
        <begin position="1367"/>
        <end position="1411"/>
    </location>
</feature>
<sequence>MADSRRANNAGQPTLASSRARFISRTTLSARRMVQPGHVRWAQAAARPSRRTRALPAHKELAYRQHAHLLTSNDVVLFLRPGEFDSHEWSSLRAQLSALSADPADKSIHPLKLTVLRPGLLSPLVRAARPRDPKAKKPKHQQQSAQLSDAARQALASLDLSLVNDRSHTSGPVAVVTSPSLHPPTLSKVLALVNKFSKTPNPNQPPPGPKDPPVERLAILSSLVERQAATLERTKEVGKLPSLDTLRAQLVGLLSAPGSRITGVVGARAQEIGRALEGFKLGLEEQGKPKAEAEASAENDEVPELSFFRWFQIAPEAFDSPAGRCLTDLTGTCLFSTTRSSLSLSRAVAACSLSLRPAALEPAQSSANTGREHMAQPSAPSQRPHRSPPRTTSTSPSTAVPGCPACCPACAPSTSTAESLSATEETANGLTVVRGSAENGRRRDGGLSRPNGRATSARAKRSQARLASQKKKRVDAPAPTPAQPPPVVNKLKRPPPAPPADGSPAPPPQPPIPPDGSVKTCEAVDRYDEVCGEVVVGGWKGKVPRRWCQMHEDEEKFVRASFWNSVSSLPRLARTHPLPSPTEITSSTSFTELEGWETIARQHMDLAKRAYDSWVFHRTHFFAAGGDLVDRLEGRGEGEGGTDLARGAWEEVRLRGEKAEAVLKLIIRRSHFLVCDAEDALWLLHPQSRCTHATANGYDSSSSQSSCECSHDASYCNHGEDGGLHGSECGCCANSSIVAAEDEDDQSACSSPHNPLRPPGSPTLAPESEEPDPLLALDTLRRTELLELLSLTGSHASFIREGRKSVERVRIVECLFRRLISRDEELLVKAYRGGHDHVLRFFEDPALVTLPALARLHRALQRTSPLELKEAIMDAFRAIAWEESGATETEEGEEGVGMQVLGGWLYRYQLSRSMTPREWSHLYDLCACPGCATTCCQRFTDLALIRRLSVVPHGPHPPPFESWAQPGETDAKKVFKALDVVWCAGKEKDDVRKVRKMTQPGINIGMGAETVWAARQERNWAFLKLSLTHPHALSILTLLSQFFTLLVRSRLTPSHPLPPFPLPPPAHLWTHRIRTAPTKAALSRPPSPSTSSSSSLAVSAPSPSSHPWRALPNPFNLSHSPAHILAGFDALDSPEKEQDMPPFDGTYEILVLDAPSDSPYAFVEAYIPRPLAAFENFLASVIASACGIKVPGVTVFDEDNSTANGADSHAVAGKQGMDMPALLQAALEHGAVESFLAGDLVWDFGDVKGVTTPFSSSTGGAGGKRFSGVDLKKVGKNGIVAPPLPTPAAPATSNGANGAVGAAGKKAGAGGKNAKGAVAGAAVSDKEKKGKVLDGLRDDSLALRLARSLSTAALLSTLRSMPSPTADRSALLASAVSFLRDPQTASSPLAQRVAFLESKGLTQPEIQIALQQANGAAPGGGGGAPALVPRGAYGAGAGPVGPYGAQMAEYQRDWRDWFIMGVVGGGVGWLAVKLAQVSLKFLVPHLQPPTETDLEASQRALEAKYDEAAELLKTLQESTDAVANSLDEQRREIEKELEEVREAVKEMREGEKKRDEWAKNVGKQVDEMVKSLPSLLDKQASAQTSSLNDLQTELKSLKSLLIARRPTAPAAPTPSPGSPATTPGLANSASSASGGSSLPFNIKPPGLPAWQLKGSSAAANPPPGSSALASSTGGYSVPDATATAGEKDKDPSASGILVEKPDATEDAKEGEEAGDKGKGKAVEASS</sequence>
<evidence type="ECO:0000256" key="6">
    <source>
        <dbReference type="ARBA" id="ARBA00023136"/>
    </source>
</evidence>
<evidence type="ECO:0000256" key="7">
    <source>
        <dbReference type="ARBA" id="ARBA00023140"/>
    </source>
</evidence>
<comment type="subcellular location">
    <subcellularLocation>
        <location evidence="10">Peroxisome membrane</location>
    </subcellularLocation>
</comment>
<dbReference type="SUPFAM" id="SSF160369">
    <property type="entry name" value="Ribosomal protein L10-like"/>
    <property type="match status" value="1"/>
</dbReference>
<evidence type="ECO:0000256" key="11">
    <source>
        <dbReference type="SAM" id="Coils"/>
    </source>
</evidence>
<comment type="similarity">
    <text evidence="2">Belongs to the universal ribosomal protein uL10 family.</text>
</comment>
<accession>A0A0K3CLI4</accession>
<gene>
    <name evidence="14" type="primary">FGENESH: predicted gene_13.215</name>
    <name evidence="14" type="ORF">BN2166_0063850</name>
</gene>
<evidence type="ECO:0000256" key="9">
    <source>
        <dbReference type="ARBA" id="ARBA00029691"/>
    </source>
</evidence>
<evidence type="ECO:0000256" key="12">
    <source>
        <dbReference type="SAM" id="MobiDB-lite"/>
    </source>
</evidence>
<evidence type="ECO:0000256" key="2">
    <source>
        <dbReference type="ARBA" id="ARBA00008889"/>
    </source>
</evidence>
<evidence type="ECO:0000256" key="8">
    <source>
        <dbReference type="ARBA" id="ARBA00029502"/>
    </source>
</evidence>
<name>A0A0K3CLI4_RHOTO</name>
<organism evidence="14 15">
    <name type="scientific">Rhodotorula toruloides</name>
    <name type="common">Yeast</name>
    <name type="synonym">Rhodosporidium toruloides</name>
    <dbReference type="NCBI Taxonomy" id="5286"/>
    <lineage>
        <taxon>Eukaryota</taxon>
        <taxon>Fungi</taxon>
        <taxon>Dikarya</taxon>
        <taxon>Basidiomycota</taxon>
        <taxon>Pucciniomycotina</taxon>
        <taxon>Microbotryomycetes</taxon>
        <taxon>Sporidiobolales</taxon>
        <taxon>Sporidiobolaceae</taxon>
        <taxon>Rhodotorula</taxon>
    </lineage>
</organism>